<protein>
    <recommendedName>
        <fullName evidence="3">Phage protein</fullName>
    </recommendedName>
</protein>
<accession>A0AAW4J9S9</accession>
<gene>
    <name evidence="1" type="ORF">JJB47_16965</name>
</gene>
<evidence type="ECO:0008006" key="3">
    <source>
        <dbReference type="Google" id="ProtNLM"/>
    </source>
</evidence>
<proteinExistence type="predicted"/>
<dbReference type="AlphaFoldDB" id="A0AAW4J9S9"/>
<evidence type="ECO:0000313" key="2">
    <source>
        <dbReference type="Proteomes" id="UP000668068"/>
    </source>
</evidence>
<sequence>MSIQCKNCRNCYVFDKDKNQYSCDKEFQTRALVNINKQRECMYFMKKVIENTERC</sequence>
<comment type="caution">
    <text evidence="1">The sequence shown here is derived from an EMBL/GenBank/DDBJ whole genome shotgun (WGS) entry which is preliminary data.</text>
</comment>
<organism evidence="1 2">
    <name type="scientific">Clostridium perfringens</name>
    <dbReference type="NCBI Taxonomy" id="1502"/>
    <lineage>
        <taxon>Bacteria</taxon>
        <taxon>Bacillati</taxon>
        <taxon>Bacillota</taxon>
        <taxon>Clostridia</taxon>
        <taxon>Eubacteriales</taxon>
        <taxon>Clostridiaceae</taxon>
        <taxon>Clostridium</taxon>
    </lineage>
</organism>
<dbReference type="Proteomes" id="UP000668068">
    <property type="component" value="Unassembled WGS sequence"/>
</dbReference>
<dbReference type="RefSeq" id="WP_003478986.1">
    <property type="nucleotide sequence ID" value="NZ_CATNWI010000002.1"/>
</dbReference>
<name>A0AAW4J9S9_CLOPF</name>
<evidence type="ECO:0000313" key="1">
    <source>
        <dbReference type="EMBL" id="MBO3360421.1"/>
    </source>
</evidence>
<dbReference type="EMBL" id="JAENQP010000033">
    <property type="protein sequence ID" value="MBO3360421.1"/>
    <property type="molecule type" value="Genomic_DNA"/>
</dbReference>
<reference evidence="1" key="1">
    <citation type="submission" date="2020-12" db="EMBL/GenBank/DDBJ databases">
        <title>Comparative genomics of Clostridium perfringens reveals patterns of host-associated phylogenetic clades and virulence factors.</title>
        <authorList>
            <person name="Smith A.H."/>
            <person name="Geier R."/>
        </authorList>
    </citation>
    <scope>NUCLEOTIDE SEQUENCE</scope>
    <source>
        <strain evidence="1">CHD30677R</strain>
    </source>
</reference>